<evidence type="ECO:0000256" key="1">
    <source>
        <dbReference type="ARBA" id="ARBA00023157"/>
    </source>
</evidence>
<dbReference type="SUPFAM" id="SSF57535">
    <property type="entry name" value="Complement control module/SCR domain"/>
    <property type="match status" value="1"/>
</dbReference>
<evidence type="ECO:0000313" key="6">
    <source>
        <dbReference type="RefSeq" id="XP_027197130.1"/>
    </source>
</evidence>
<organism evidence="5 6">
    <name type="scientific">Dermatophagoides pteronyssinus</name>
    <name type="common">European house dust mite</name>
    <dbReference type="NCBI Taxonomy" id="6956"/>
    <lineage>
        <taxon>Eukaryota</taxon>
        <taxon>Metazoa</taxon>
        <taxon>Ecdysozoa</taxon>
        <taxon>Arthropoda</taxon>
        <taxon>Chelicerata</taxon>
        <taxon>Arachnida</taxon>
        <taxon>Acari</taxon>
        <taxon>Acariformes</taxon>
        <taxon>Sarcoptiformes</taxon>
        <taxon>Astigmata</taxon>
        <taxon>Psoroptidia</taxon>
        <taxon>Analgoidea</taxon>
        <taxon>Pyroglyphidae</taxon>
        <taxon>Dermatophagoidinae</taxon>
        <taxon>Dermatophagoides</taxon>
    </lineage>
</organism>
<accession>A0A6P6XV14</accession>
<feature type="disulfide bond" evidence="2">
    <location>
        <begin position="372"/>
        <end position="399"/>
    </location>
</feature>
<dbReference type="PROSITE" id="PS50923">
    <property type="entry name" value="SUSHI"/>
    <property type="match status" value="1"/>
</dbReference>
<dbReference type="OrthoDB" id="6495396at2759"/>
<evidence type="ECO:0000313" key="5">
    <source>
        <dbReference type="Proteomes" id="UP000515146"/>
    </source>
</evidence>
<dbReference type="Proteomes" id="UP000515146">
    <property type="component" value="Unplaced"/>
</dbReference>
<evidence type="ECO:0000259" key="4">
    <source>
        <dbReference type="PROSITE" id="PS50923"/>
    </source>
</evidence>
<dbReference type="InterPro" id="IPR035976">
    <property type="entry name" value="Sushi/SCR/CCP_sf"/>
</dbReference>
<keyword evidence="1 2" id="KW-1015">Disulfide bond</keyword>
<dbReference type="OMA" id="EFHKECH"/>
<dbReference type="InParanoid" id="A0A6P6XV14"/>
<dbReference type="RefSeq" id="XP_027197130.1">
    <property type="nucleotide sequence ID" value="XM_027341329.1"/>
</dbReference>
<dbReference type="InterPro" id="IPR000436">
    <property type="entry name" value="Sushi_SCR_CCP_dom"/>
</dbReference>
<keyword evidence="3" id="KW-0472">Membrane</keyword>
<keyword evidence="2" id="KW-0768">Sushi</keyword>
<proteinExistence type="predicted"/>
<dbReference type="KEGG" id="dpte:113791539"/>
<protein>
    <submittedName>
        <fullName evidence="6">Uncharacterized protein LOC113791539</fullName>
    </submittedName>
</protein>
<sequence>MVMISIDHHQQQQQQQFCSDEFHKECHCGSPAMPPSTSLFTRIVYPNSTIKVELYNESIPYGYAKYLRVYYKCTDDRDVLVGNNMRECSKGNWIGFVPRCAINNLNQTKLSHVKVSDFKVIDAMNQKENLFGSFPEDKPINVLIYYDESLQLNPNGSFQVPLINQPHDCLRWSLSPKQVWSLNLDRKTLVHYVRLKLYGDHIEDLYLNHEIGIDLSLTNISIQISKNHSRHIDSLPLEIKCIETIPKESQFSAYHQKYSANYLVLDFLCEIEEKEKSLYEFLFAEDYDIDELVIGVIKIGFEMFNILHIDNGQNIDLEFKQKIFVISLCELHLYSFEPDCGAPDLPVTAIVQRDFNFIEDNGHVRKSYRYTCPYNQEIKGNPDIECGYYGEWKTEFPICEHNNPCSLLKNLTFMPGYLVDVKYETTMMNKKYKDAIVPNGKFAEIICIRLNDRSDVIDQQQITDKNASFSINMVQNNNESTMNQKTISQLRRDVSRIKCLNGKWNGMESVDCIMHKLILEENPISNNVSDTELNKIQVVSLPVRLIQILFVLFIFLLLIIICLLIYMIIFRKRMTKQVKKQNSKELNQGGIATQQQQQEGMFQSSGILGMPTLHFDPTTTYRPNFYSSNEDFYERITLEERDSHLYHTIPNPNQNNIQSHYSDLSLYPSSSIKLSTHFHQPSLNLDAGEERYNSIYGLEEDCINTDQPNRQDSSKQQQQQQINGVKDFLETTSTIINNDRDSLKYNSLSRSSTSYLRRNSIYEET</sequence>
<feature type="domain" description="Sushi" evidence="4">
    <location>
        <begin position="338"/>
        <end position="401"/>
    </location>
</feature>
<reference evidence="6" key="1">
    <citation type="submission" date="2025-08" db="UniProtKB">
        <authorList>
            <consortium name="RefSeq"/>
        </authorList>
    </citation>
    <scope>IDENTIFICATION</scope>
    <source>
        <strain evidence="6">Airmid</strain>
    </source>
</reference>
<dbReference type="CDD" id="cd00033">
    <property type="entry name" value="CCP"/>
    <property type="match status" value="1"/>
</dbReference>
<keyword evidence="3" id="KW-0812">Transmembrane</keyword>
<keyword evidence="5" id="KW-1185">Reference proteome</keyword>
<feature type="transmembrane region" description="Helical" evidence="3">
    <location>
        <begin position="545"/>
        <end position="570"/>
    </location>
</feature>
<evidence type="ECO:0000256" key="2">
    <source>
        <dbReference type="PROSITE-ProRule" id="PRU00302"/>
    </source>
</evidence>
<evidence type="ECO:0000256" key="3">
    <source>
        <dbReference type="SAM" id="Phobius"/>
    </source>
</evidence>
<keyword evidence="3" id="KW-1133">Transmembrane helix</keyword>
<dbReference type="AlphaFoldDB" id="A0A6P6XV14"/>
<comment type="caution">
    <text evidence="2">Lacks conserved residue(s) required for the propagation of feature annotation.</text>
</comment>
<gene>
    <name evidence="6" type="primary">LOC113791539</name>
</gene>
<name>A0A6P6XV14_DERPT</name>